<dbReference type="eggNOG" id="KOG0160">
    <property type="taxonomic scope" value="Eukaryota"/>
</dbReference>
<dbReference type="Proteomes" id="UP000005666">
    <property type="component" value="Chromosome 9"/>
</dbReference>
<dbReference type="KEGG" id="tpf:TPHA_0I00510"/>
<accession>G8BXC9</accession>
<protein>
    <recommendedName>
        <fullName evidence="1">Dilute domain-containing protein</fullName>
    </recommendedName>
</protein>
<dbReference type="HOGENOM" id="CLU_495379_0_0_1"/>
<feature type="domain" description="Dilute" evidence="1">
    <location>
        <begin position="193"/>
        <end position="456"/>
    </location>
</feature>
<dbReference type="OrthoDB" id="6108017at2759"/>
<proteinExistence type="predicted"/>
<evidence type="ECO:0000313" key="3">
    <source>
        <dbReference type="Proteomes" id="UP000005666"/>
    </source>
</evidence>
<dbReference type="GeneID" id="11532889"/>
<dbReference type="PROSITE" id="PS51126">
    <property type="entry name" value="DILUTE"/>
    <property type="match status" value="1"/>
</dbReference>
<name>G8BXC9_TETPH</name>
<evidence type="ECO:0000259" key="1">
    <source>
        <dbReference type="PROSITE" id="PS51126"/>
    </source>
</evidence>
<sequence length="550" mass="63756">MYTEIKKDNGIYDNATTSKPVHSVNDVYEVFLDSFGTIFDERRDESVFMQKVSPNCANYDSPNFAINDFLNLPNAHDKNNNNNDKTFELEKPIKNVSHTLSNNTDELENVHTSETQELLDLLFEKKKLIIEITDRLIKHFEVPSVNECFSIEDINELLSPAAIIGNLIDIIKHYVSNSAVTELLTSITTALINHLNNVMDHLIIDYGLFWLNNVKELYFFIIEMIDTFQNSTKEKTEQYADTLAFMIEWKMMLNKLCSKVYFICISRVHSLILSICNPGGMLLKATPDINDDNFEKNFETLVTLEYPDTTDIVISLFNNLYWRMKCLQFKTTVINRIMLNVIQFFDCIYFNSIIMSVLILENDNDLYLFMNLVKLNSSVEYYNLPSPDPMPLLNEIGRLRSLTLEELQQVDKIEDITNVLTQKQLQIVLVKWKGNEKSTQNMQDFLNKNLRESADDATYLRELLTLVPSLEVINLFENLFKKVDFSVTYIPFVLDLNVIETLLKGLAEKKCEVITSFIGIKKFFDTPINRIEDESHQNDSLLDDLDLRIL</sequence>
<reference evidence="2 3" key="1">
    <citation type="journal article" date="2011" name="Proc. Natl. Acad. Sci. U.S.A.">
        <title>Evolutionary erosion of yeast sex chromosomes by mating-type switching accidents.</title>
        <authorList>
            <person name="Gordon J.L."/>
            <person name="Armisen D."/>
            <person name="Proux-Wera E."/>
            <person name="Oheigeartaigh S.S."/>
            <person name="Byrne K.P."/>
            <person name="Wolfe K.H."/>
        </authorList>
    </citation>
    <scope>NUCLEOTIDE SEQUENCE [LARGE SCALE GENOMIC DNA]</scope>
    <source>
        <strain evidence="3">ATCC 24235 / CBS 4417 / NBRC 1672 / NRRL Y-8282 / UCD 70-5</strain>
    </source>
</reference>
<dbReference type="AlphaFoldDB" id="G8BXC9"/>
<organism evidence="2 3">
    <name type="scientific">Tetrapisispora phaffii (strain ATCC 24235 / CBS 4417 / NBRC 1672 / NRRL Y-8282 / UCD 70-5)</name>
    <name type="common">Yeast</name>
    <name type="synonym">Fabospora phaffii</name>
    <dbReference type="NCBI Taxonomy" id="1071381"/>
    <lineage>
        <taxon>Eukaryota</taxon>
        <taxon>Fungi</taxon>
        <taxon>Dikarya</taxon>
        <taxon>Ascomycota</taxon>
        <taxon>Saccharomycotina</taxon>
        <taxon>Saccharomycetes</taxon>
        <taxon>Saccharomycetales</taxon>
        <taxon>Saccharomycetaceae</taxon>
        <taxon>Tetrapisispora</taxon>
    </lineage>
</organism>
<dbReference type="EMBL" id="HE612864">
    <property type="protein sequence ID" value="CCE64557.1"/>
    <property type="molecule type" value="Genomic_DNA"/>
</dbReference>
<dbReference type="InterPro" id="IPR002710">
    <property type="entry name" value="Dilute_dom"/>
</dbReference>
<dbReference type="RefSeq" id="XP_003686991.1">
    <property type="nucleotide sequence ID" value="XM_003686943.1"/>
</dbReference>
<keyword evidence="3" id="KW-1185">Reference proteome</keyword>
<dbReference type="STRING" id="1071381.G8BXC9"/>
<gene>
    <name evidence="2" type="primary">TPHA0I00510</name>
    <name evidence="2" type="ordered locus">TPHA_0I00510</name>
</gene>
<evidence type="ECO:0000313" key="2">
    <source>
        <dbReference type="EMBL" id="CCE64557.1"/>
    </source>
</evidence>